<feature type="region of interest" description="Disordered" evidence="1">
    <location>
        <begin position="1"/>
        <end position="36"/>
    </location>
</feature>
<protein>
    <submittedName>
        <fullName evidence="2">Uncharacterized protein</fullName>
    </submittedName>
</protein>
<evidence type="ECO:0000256" key="1">
    <source>
        <dbReference type="SAM" id="MobiDB-lite"/>
    </source>
</evidence>
<sequence>MLGKTAPRDHAPRGARIVPVSPVTKGPATRRSRSERLDNWDDASVKTRVTPLARLTCSSGCYGRVNLELVNTPGTVGPPKIGETSAHVGMEYLYCRSPGSHTEDIAVASHRLFVSHGFPGVQYLTAVDLTRRLYIVRGLRRYKEVRRIVSR</sequence>
<organism evidence="2 3">
    <name type="scientific">Eumeta variegata</name>
    <name type="common">Bagworm moth</name>
    <name type="synonym">Eumeta japonica</name>
    <dbReference type="NCBI Taxonomy" id="151549"/>
    <lineage>
        <taxon>Eukaryota</taxon>
        <taxon>Metazoa</taxon>
        <taxon>Ecdysozoa</taxon>
        <taxon>Arthropoda</taxon>
        <taxon>Hexapoda</taxon>
        <taxon>Insecta</taxon>
        <taxon>Pterygota</taxon>
        <taxon>Neoptera</taxon>
        <taxon>Endopterygota</taxon>
        <taxon>Lepidoptera</taxon>
        <taxon>Glossata</taxon>
        <taxon>Ditrysia</taxon>
        <taxon>Tineoidea</taxon>
        <taxon>Psychidae</taxon>
        <taxon>Oiketicinae</taxon>
        <taxon>Eumeta</taxon>
    </lineage>
</organism>
<evidence type="ECO:0000313" key="2">
    <source>
        <dbReference type="EMBL" id="GBP63983.1"/>
    </source>
</evidence>
<proteinExistence type="predicted"/>
<accession>A0A4C1XLG1</accession>
<feature type="compositionally biased region" description="Basic and acidic residues" evidence="1">
    <location>
        <begin position="1"/>
        <end position="12"/>
    </location>
</feature>
<evidence type="ECO:0000313" key="3">
    <source>
        <dbReference type="Proteomes" id="UP000299102"/>
    </source>
</evidence>
<name>A0A4C1XLG1_EUMVA</name>
<reference evidence="2 3" key="1">
    <citation type="journal article" date="2019" name="Commun. Biol.">
        <title>The bagworm genome reveals a unique fibroin gene that provides high tensile strength.</title>
        <authorList>
            <person name="Kono N."/>
            <person name="Nakamura H."/>
            <person name="Ohtoshi R."/>
            <person name="Tomita M."/>
            <person name="Numata K."/>
            <person name="Arakawa K."/>
        </authorList>
    </citation>
    <scope>NUCLEOTIDE SEQUENCE [LARGE SCALE GENOMIC DNA]</scope>
</reference>
<dbReference type="EMBL" id="BGZK01000884">
    <property type="protein sequence ID" value="GBP63983.1"/>
    <property type="molecule type" value="Genomic_DNA"/>
</dbReference>
<keyword evidence="3" id="KW-1185">Reference proteome</keyword>
<comment type="caution">
    <text evidence="2">The sequence shown here is derived from an EMBL/GenBank/DDBJ whole genome shotgun (WGS) entry which is preliminary data.</text>
</comment>
<gene>
    <name evidence="2" type="ORF">EVAR_25134_1</name>
</gene>
<dbReference type="AlphaFoldDB" id="A0A4C1XLG1"/>
<dbReference type="Proteomes" id="UP000299102">
    <property type="component" value="Unassembled WGS sequence"/>
</dbReference>